<dbReference type="Pfam" id="PF13240">
    <property type="entry name" value="Zn_Ribbon_1"/>
    <property type="match status" value="1"/>
</dbReference>
<keyword evidence="2" id="KW-0472">Membrane</keyword>
<feature type="transmembrane region" description="Helical" evidence="2">
    <location>
        <begin position="314"/>
        <end position="338"/>
    </location>
</feature>
<dbReference type="KEGG" id="mdu:MDUV_43050"/>
<keyword evidence="3" id="KW-0732">Signal</keyword>
<dbReference type="InterPro" id="IPR026870">
    <property type="entry name" value="Zinc_ribbon_dom"/>
</dbReference>
<feature type="domain" description="Zinc-ribbon" evidence="4">
    <location>
        <begin position="396"/>
        <end position="418"/>
    </location>
</feature>
<dbReference type="Proteomes" id="UP000467006">
    <property type="component" value="Chromosome"/>
</dbReference>
<dbReference type="EMBL" id="AP022563">
    <property type="protein sequence ID" value="BBX19445.1"/>
    <property type="molecule type" value="Genomic_DNA"/>
</dbReference>
<dbReference type="PANTHER" id="PTHR43019:SF23">
    <property type="entry name" value="PROTEASE DO-LIKE 5, CHLOROPLASTIC"/>
    <property type="match status" value="1"/>
</dbReference>
<evidence type="ECO:0000313" key="6">
    <source>
        <dbReference type="Proteomes" id="UP000467006"/>
    </source>
</evidence>
<proteinExistence type="predicted"/>
<keyword evidence="2" id="KW-1133">Transmembrane helix</keyword>
<dbReference type="RefSeq" id="WP_133117731.1">
    <property type="nucleotide sequence ID" value="NZ_AP022563.1"/>
</dbReference>
<gene>
    <name evidence="5" type="ORF">MDUV_43050</name>
</gene>
<keyword evidence="2" id="KW-0812">Transmembrane</keyword>
<dbReference type="OrthoDB" id="3497273at2"/>
<name>A0A7I7K5T3_9MYCO</name>
<evidence type="ECO:0000313" key="5">
    <source>
        <dbReference type="EMBL" id="BBX19445.1"/>
    </source>
</evidence>
<accession>A0A7I7K5T3</accession>
<feature type="signal peptide" evidence="3">
    <location>
        <begin position="1"/>
        <end position="32"/>
    </location>
</feature>
<evidence type="ECO:0000259" key="4">
    <source>
        <dbReference type="Pfam" id="PF13240"/>
    </source>
</evidence>
<dbReference type="AlphaFoldDB" id="A0A7I7K5T3"/>
<organism evidence="5 6">
    <name type="scientific">Mycolicibacterium duvalii</name>
    <dbReference type="NCBI Taxonomy" id="39688"/>
    <lineage>
        <taxon>Bacteria</taxon>
        <taxon>Bacillati</taxon>
        <taxon>Actinomycetota</taxon>
        <taxon>Actinomycetes</taxon>
        <taxon>Mycobacteriales</taxon>
        <taxon>Mycobacteriaceae</taxon>
        <taxon>Mycolicibacterium</taxon>
    </lineage>
</organism>
<keyword evidence="6" id="KW-1185">Reference proteome</keyword>
<protein>
    <recommendedName>
        <fullName evidence="4">Zinc-ribbon domain-containing protein</fullName>
    </recommendedName>
</protein>
<evidence type="ECO:0000256" key="1">
    <source>
        <dbReference type="SAM" id="MobiDB-lite"/>
    </source>
</evidence>
<feature type="chain" id="PRO_5029587930" description="Zinc-ribbon domain-containing protein" evidence="3">
    <location>
        <begin position="33"/>
        <end position="419"/>
    </location>
</feature>
<dbReference type="PANTHER" id="PTHR43019">
    <property type="entry name" value="SERINE ENDOPROTEASE DEGS"/>
    <property type="match status" value="1"/>
</dbReference>
<evidence type="ECO:0000256" key="3">
    <source>
        <dbReference type="SAM" id="SignalP"/>
    </source>
</evidence>
<dbReference type="Gene3D" id="2.40.10.120">
    <property type="match status" value="1"/>
</dbReference>
<evidence type="ECO:0000256" key="2">
    <source>
        <dbReference type="SAM" id="Phobius"/>
    </source>
</evidence>
<sequence length="419" mass="43243">MFTSLTARGAGLLTALALGPAAALVGAPVTSADEVNPMASLEKSIVFLQTDWSGFIQVPPDVDAAGEGYWTDKLTYSVTCTGFYVSKTAQIVTAGHCVDPAEGRKVIIDGYLQEQQAMDMADVAYANWPVEGEADNSPVERSVRGVQPNGVDGATITSPTTVEVVDFKGPNAGDVALLHLPNVTKETPAMVIARDAPQIGAEVTSIGFPGDIQDISDQSQIARASFKAGTVSSQQVTPSGVVQIEVSSTLAGGMSGGPTVNQEGQVIGVNSSGLIEAPNFNFVTNTRDLRSFLLSNNVALAEPPAPSQGFGLGMLWYVLGAAVLALAVAVVVVVVIVLQRRNARRAPTVPYYPTPAQMPAPPGTAPFAQTPGLGVGQSSGGATVLSPPGPTVEARFCPHCGAPHQHADPFCPACGRPVT</sequence>
<dbReference type="InterPro" id="IPR009003">
    <property type="entry name" value="Peptidase_S1_PA"/>
</dbReference>
<dbReference type="SUPFAM" id="SSF50494">
    <property type="entry name" value="Trypsin-like serine proteases"/>
    <property type="match status" value="1"/>
</dbReference>
<feature type="region of interest" description="Disordered" evidence="1">
    <location>
        <begin position="134"/>
        <end position="155"/>
    </location>
</feature>
<dbReference type="Pfam" id="PF13365">
    <property type="entry name" value="Trypsin_2"/>
    <property type="match status" value="1"/>
</dbReference>
<reference evidence="5 6" key="1">
    <citation type="journal article" date="2019" name="Emerg. Microbes Infect.">
        <title>Comprehensive subspecies identification of 175 nontuberculous mycobacteria species based on 7547 genomic profiles.</title>
        <authorList>
            <person name="Matsumoto Y."/>
            <person name="Kinjo T."/>
            <person name="Motooka D."/>
            <person name="Nabeya D."/>
            <person name="Jung N."/>
            <person name="Uechi K."/>
            <person name="Horii T."/>
            <person name="Iida T."/>
            <person name="Fujita J."/>
            <person name="Nakamura S."/>
        </authorList>
    </citation>
    <scope>NUCLEOTIDE SEQUENCE [LARGE SCALE GENOMIC DNA]</scope>
    <source>
        <strain evidence="5 6">JCM 6396</strain>
    </source>
</reference>